<gene>
    <name evidence="4" type="ORF">MAM_07694</name>
</gene>
<dbReference type="PIRSF" id="PIRSF000509">
    <property type="entry name" value="Trp_DMAT"/>
    <property type="match status" value="1"/>
</dbReference>
<dbReference type="InterPro" id="IPR033964">
    <property type="entry name" value="ABBA"/>
</dbReference>
<evidence type="ECO:0000313" key="5">
    <source>
        <dbReference type="Proteomes" id="UP000030816"/>
    </source>
</evidence>
<dbReference type="RefSeq" id="XP_040675444.1">
    <property type="nucleotide sequence ID" value="XM_040826492.1"/>
</dbReference>
<dbReference type="Pfam" id="PF11991">
    <property type="entry name" value="Trp_DMAT"/>
    <property type="match status" value="1"/>
</dbReference>
<evidence type="ECO:0000256" key="2">
    <source>
        <dbReference type="ARBA" id="ARBA00022679"/>
    </source>
</evidence>
<feature type="binding site" evidence="3">
    <location>
        <begin position="81"/>
        <end position="82"/>
    </location>
    <ligand>
        <name>L-tryptophan</name>
        <dbReference type="ChEBI" id="CHEBI:57912"/>
    </ligand>
</feature>
<feature type="binding site" evidence="3">
    <location>
        <position position="105"/>
    </location>
    <ligand>
        <name>dimethylallyl diphosphate</name>
        <dbReference type="ChEBI" id="CHEBI:57623"/>
    </ligand>
</feature>
<feature type="binding site" evidence="3">
    <location>
        <position position="191"/>
    </location>
    <ligand>
        <name>L-tryptophan</name>
        <dbReference type="ChEBI" id="CHEBI:57912"/>
    </ligand>
</feature>
<protein>
    <submittedName>
        <fullName evidence="4">Dimethylallyl tryptophan synthase GliD1</fullName>
    </submittedName>
</protein>
<dbReference type="SFLD" id="SFLDS00036">
    <property type="entry name" value="Aromatic_Prenyltransferase"/>
    <property type="match status" value="1"/>
</dbReference>
<feature type="binding site" evidence="3">
    <location>
        <position position="257"/>
    </location>
    <ligand>
        <name>dimethylallyl diphosphate</name>
        <dbReference type="ChEBI" id="CHEBI:57623"/>
    </ligand>
</feature>
<dbReference type="InterPro" id="IPR017795">
    <property type="entry name" value="ABBA_NscD-like"/>
</dbReference>
<dbReference type="CDD" id="cd13929">
    <property type="entry name" value="PT-DMATS_CymD"/>
    <property type="match status" value="1"/>
</dbReference>
<sequence>MAQNLLQDSKAWGSLSKLLPPRNSDEDFWWKKTGPHLAAMLEAAQYSPERQYDALLFHYHWIVPYLGKALDTFSERQWSSVLGVEGLPIEYSWKWNSATKKPEVRYGVEPIGRFSGTELDPLNHDATRELLHRLKVAIPSLDTSMVDHFVSTFYDANRFEYAQQTKAGVPTSTTLMIAVEFKGVQPMLKTYILPRKLGQTLGRIPMSLFKDSLSILDFKSAAQQSVYDFLESNTEGRLLNVFLVAVDNVAPVESRLKLYCHTPRTNFKSVREIMTLGGRIDVPEAKFQDLKTLIASATGLTPDFAEDAEIPLRAQHKNVEVAFADMPILLHGMMYYFDIGARGTLPDVKLYLLVRNYGPGDNSLADGITAWMKQHGRGQYCEGYVSMVHELCEKKQLDGSRSIQTYISCMFKKDGELEITSYLAPEILAETEGTLQQKDIAIRTRSTLRRGSN</sequence>
<dbReference type="GO" id="GO:0009820">
    <property type="term" value="P:alkaloid metabolic process"/>
    <property type="evidence" value="ECO:0007669"/>
    <property type="project" value="InterPro"/>
</dbReference>
<dbReference type="Proteomes" id="UP000030816">
    <property type="component" value="Unassembled WGS sequence"/>
</dbReference>
<reference evidence="4 5" key="1">
    <citation type="journal article" date="2014" name="Proc. Natl. Acad. Sci. U.S.A.">
        <title>Trajectory and genomic determinants of fungal-pathogen speciation and host adaptation.</title>
        <authorList>
            <person name="Hu X."/>
            <person name="Xiao G."/>
            <person name="Zheng P."/>
            <person name="Shang Y."/>
            <person name="Su Y."/>
            <person name="Zhang X."/>
            <person name="Liu X."/>
            <person name="Zhan S."/>
            <person name="St Leger R.J."/>
            <person name="Wang C."/>
        </authorList>
    </citation>
    <scope>NUCLEOTIDE SEQUENCE [LARGE SCALE GENOMIC DNA]</scope>
    <source>
        <strain evidence="4 5">ARSEF 1941</strain>
    </source>
</reference>
<feature type="binding site" evidence="3">
    <location>
        <position position="90"/>
    </location>
    <ligand>
        <name>L-tryptophan</name>
        <dbReference type="ChEBI" id="CHEBI:57912"/>
    </ligand>
</feature>
<accession>A0A0B2WKD0</accession>
<dbReference type="PANTHER" id="PTHR40627">
    <property type="entry name" value="INDOLE PRENYLTRANSFERASE TDIB-RELATED"/>
    <property type="match status" value="1"/>
</dbReference>
<dbReference type="NCBIfam" id="TIGR03429">
    <property type="entry name" value="arom_pren_DMATS"/>
    <property type="match status" value="1"/>
</dbReference>
<evidence type="ECO:0000256" key="3">
    <source>
        <dbReference type="PIRSR" id="PIRSR000509-1"/>
    </source>
</evidence>
<evidence type="ECO:0000313" key="4">
    <source>
        <dbReference type="EMBL" id="KHN94378.1"/>
    </source>
</evidence>
<feature type="binding site" evidence="3">
    <location>
        <position position="255"/>
    </location>
    <ligand>
        <name>dimethylallyl diphosphate</name>
        <dbReference type="ChEBI" id="CHEBI:57623"/>
    </ligand>
</feature>
<dbReference type="InterPro" id="IPR012148">
    <property type="entry name" value="ABBA_DMATS-like"/>
</dbReference>
<keyword evidence="2" id="KW-0808">Transferase</keyword>
<dbReference type="PANTHER" id="PTHR40627:SF4">
    <property type="entry name" value="PRENYLTRANSFERASE ASQH1-RELATED"/>
    <property type="match status" value="1"/>
</dbReference>
<feature type="binding site" evidence="3">
    <location>
        <position position="259"/>
    </location>
    <ligand>
        <name>dimethylallyl diphosphate</name>
        <dbReference type="ChEBI" id="CHEBI:57623"/>
    </ligand>
</feature>
<comment type="similarity">
    <text evidence="1">Belongs to the tryptophan dimethylallyltransferase family.</text>
</comment>
<dbReference type="STRING" id="1081103.A0A0B2WKD0"/>
<dbReference type="EMBL" id="AZHE01000035">
    <property type="protein sequence ID" value="KHN94378.1"/>
    <property type="molecule type" value="Genomic_DNA"/>
</dbReference>
<comment type="caution">
    <text evidence="4">The sequence shown here is derived from an EMBL/GenBank/DDBJ whole genome shotgun (WGS) entry which is preliminary data.</text>
</comment>
<evidence type="ECO:0000256" key="1">
    <source>
        <dbReference type="ARBA" id="ARBA00010209"/>
    </source>
</evidence>
<feature type="binding site" evidence="3">
    <location>
        <position position="351"/>
    </location>
    <ligand>
        <name>dimethylallyl diphosphate</name>
        <dbReference type="ChEBI" id="CHEBI:57623"/>
    </ligand>
</feature>
<dbReference type="OrthoDB" id="3354387at2759"/>
<keyword evidence="5" id="KW-1185">Reference proteome</keyword>
<dbReference type="HOGENOM" id="CLU_037431_2_0_1"/>
<feature type="binding site" evidence="3">
    <location>
        <position position="189"/>
    </location>
    <ligand>
        <name>dimethylallyl diphosphate</name>
        <dbReference type="ChEBI" id="CHEBI:57623"/>
    </ligand>
</feature>
<dbReference type="AlphaFoldDB" id="A0A0B2WKD0"/>
<proteinExistence type="inferred from homology"/>
<dbReference type="GeneID" id="63742149"/>
<dbReference type="GO" id="GO:0004659">
    <property type="term" value="F:prenyltransferase activity"/>
    <property type="evidence" value="ECO:0007669"/>
    <property type="project" value="TreeGrafter"/>
</dbReference>
<organism evidence="4 5">
    <name type="scientific">Metarhizium album (strain ARSEF 1941)</name>
    <dbReference type="NCBI Taxonomy" id="1081103"/>
    <lineage>
        <taxon>Eukaryota</taxon>
        <taxon>Fungi</taxon>
        <taxon>Dikarya</taxon>
        <taxon>Ascomycota</taxon>
        <taxon>Pezizomycotina</taxon>
        <taxon>Sordariomycetes</taxon>
        <taxon>Hypocreomycetidae</taxon>
        <taxon>Hypocreales</taxon>
        <taxon>Clavicipitaceae</taxon>
        <taxon>Metarhizium</taxon>
    </lineage>
</organism>
<dbReference type="SFLD" id="SFLDG01162">
    <property type="entry name" value="I"/>
    <property type="match status" value="1"/>
</dbReference>
<name>A0A0B2WKD0_METAS</name>